<evidence type="ECO:0000256" key="1">
    <source>
        <dbReference type="SAM" id="MobiDB-lite"/>
    </source>
</evidence>
<name>A0AAV7FZP1_DENCH</name>
<keyword evidence="2" id="KW-0812">Transmembrane</keyword>
<feature type="compositionally biased region" description="Basic residues" evidence="1">
    <location>
        <begin position="28"/>
        <end position="42"/>
    </location>
</feature>
<keyword evidence="4" id="KW-1185">Reference proteome</keyword>
<evidence type="ECO:0000313" key="4">
    <source>
        <dbReference type="Proteomes" id="UP000775213"/>
    </source>
</evidence>
<feature type="transmembrane region" description="Helical" evidence="2">
    <location>
        <begin position="367"/>
        <end position="385"/>
    </location>
</feature>
<dbReference type="PANTHER" id="PTHR36334:SF1">
    <property type="entry name" value="PROTEIN, PUTATIVE (DUF2358)-RELATED"/>
    <property type="match status" value="1"/>
</dbReference>
<keyword evidence="2" id="KW-1133">Transmembrane helix</keyword>
<keyword evidence="2" id="KW-0472">Membrane</keyword>
<dbReference type="PANTHER" id="PTHR36334">
    <property type="entry name" value="PROTEIN, PUTATIVE (DUF2358)-RELATED"/>
    <property type="match status" value="1"/>
</dbReference>
<gene>
    <name evidence="3" type="ORF">IEQ34_022667</name>
</gene>
<protein>
    <submittedName>
        <fullName evidence="3">Uncharacterized protein</fullName>
    </submittedName>
</protein>
<feature type="transmembrane region" description="Helical" evidence="2">
    <location>
        <begin position="283"/>
        <end position="308"/>
    </location>
</feature>
<evidence type="ECO:0000313" key="3">
    <source>
        <dbReference type="EMBL" id="KAH0448867.1"/>
    </source>
</evidence>
<dbReference type="GO" id="GO:0009507">
    <property type="term" value="C:chloroplast"/>
    <property type="evidence" value="ECO:0007669"/>
    <property type="project" value="TreeGrafter"/>
</dbReference>
<feature type="region of interest" description="Disordered" evidence="1">
    <location>
        <begin position="28"/>
        <end position="52"/>
    </location>
</feature>
<reference evidence="3 4" key="1">
    <citation type="journal article" date="2021" name="Hortic Res">
        <title>Chromosome-scale assembly of the Dendrobium chrysotoxum genome enhances the understanding of orchid evolution.</title>
        <authorList>
            <person name="Zhang Y."/>
            <person name="Zhang G.Q."/>
            <person name="Zhang D."/>
            <person name="Liu X.D."/>
            <person name="Xu X.Y."/>
            <person name="Sun W.H."/>
            <person name="Yu X."/>
            <person name="Zhu X."/>
            <person name="Wang Z.W."/>
            <person name="Zhao X."/>
            <person name="Zhong W.Y."/>
            <person name="Chen H."/>
            <person name="Yin W.L."/>
            <person name="Huang T."/>
            <person name="Niu S.C."/>
            <person name="Liu Z.J."/>
        </authorList>
    </citation>
    <scope>NUCLEOTIDE SEQUENCE [LARGE SCALE GENOMIC DNA]</scope>
    <source>
        <strain evidence="3">Lindl</strain>
    </source>
</reference>
<dbReference type="Proteomes" id="UP000775213">
    <property type="component" value="Unassembled WGS sequence"/>
</dbReference>
<dbReference type="AlphaFoldDB" id="A0AAV7FZP1"/>
<comment type="caution">
    <text evidence="3">The sequence shown here is derived from an EMBL/GenBank/DDBJ whole genome shotgun (WGS) entry which is preliminary data.</text>
</comment>
<accession>A0AAV7FZP1</accession>
<evidence type="ECO:0000256" key="2">
    <source>
        <dbReference type="SAM" id="Phobius"/>
    </source>
</evidence>
<dbReference type="InterPro" id="IPR018790">
    <property type="entry name" value="DUF2358"/>
</dbReference>
<dbReference type="Pfam" id="PF10184">
    <property type="entry name" value="DUF2358"/>
    <property type="match status" value="1"/>
</dbReference>
<dbReference type="EMBL" id="JAGFBR010000019">
    <property type="protein sequence ID" value="KAH0448867.1"/>
    <property type="molecule type" value="Genomic_DNA"/>
</dbReference>
<organism evidence="3 4">
    <name type="scientific">Dendrobium chrysotoxum</name>
    <name type="common">Orchid</name>
    <dbReference type="NCBI Taxonomy" id="161865"/>
    <lineage>
        <taxon>Eukaryota</taxon>
        <taxon>Viridiplantae</taxon>
        <taxon>Streptophyta</taxon>
        <taxon>Embryophyta</taxon>
        <taxon>Tracheophyta</taxon>
        <taxon>Spermatophyta</taxon>
        <taxon>Magnoliopsida</taxon>
        <taxon>Liliopsida</taxon>
        <taxon>Asparagales</taxon>
        <taxon>Orchidaceae</taxon>
        <taxon>Epidendroideae</taxon>
        <taxon>Malaxideae</taxon>
        <taxon>Dendrobiinae</taxon>
        <taxon>Dendrobium</taxon>
    </lineage>
</organism>
<proteinExistence type="predicted"/>
<sequence>MNAHAWHPAFCQSGGVGYAPYLRRQSQRRLQLKTTPSRHRRPPPLQVIDESKDIETKSVAKSVAINERSESDKMVDAMDFGDLCNDFECISSPSVEATARQLARDILELREGNRSFGSYSISVKYKDPIRTFMGREKYDRPLWATEALENPSVTVQGMQMLSTSELSINWLLRGRPKNPVFAILGGDLILQVNSRFTLNQISGQVIEHDEFWDLSASSVVGQTYFWISRRLFSTIEAGKDTIDAVKSKATGISSEKENKEIFPDLSGDPTKFFQRDDGLQRDAYQIALLLAIIYFVVQITEIIFNFWLCTKLCITQCKNHFVFVFDCVELKALSSSYYILKESPENISFMYNFALPYEEIPYRDYCILWMELFIKSILMIFFLFFDYQKIFH</sequence>